<gene>
    <name evidence="2" type="ORF">M5X16_08545</name>
    <name evidence="3" type="ORF">PC41400_07785</name>
</gene>
<dbReference type="PROSITE" id="PS51677">
    <property type="entry name" value="NODB"/>
    <property type="match status" value="1"/>
</dbReference>
<reference evidence="2 5" key="2">
    <citation type="submission" date="2022-05" db="EMBL/GenBank/DDBJ databases">
        <title>Genome Sequencing of Bee-Associated Microbes.</title>
        <authorList>
            <person name="Dunlap C."/>
        </authorList>
    </citation>
    <scope>NUCLEOTIDE SEQUENCE [LARGE SCALE GENOMIC DNA]</scope>
    <source>
        <strain evidence="2 5">NRRL B-23120</strain>
    </source>
</reference>
<dbReference type="OrthoDB" id="2649545at2"/>
<dbReference type="Gene3D" id="3.20.20.370">
    <property type="entry name" value="Glycoside hydrolase/deacetylase"/>
    <property type="match status" value="1"/>
</dbReference>
<evidence type="ECO:0000259" key="1">
    <source>
        <dbReference type="PROSITE" id="PS51677"/>
    </source>
</evidence>
<evidence type="ECO:0000313" key="3">
    <source>
        <dbReference type="EMBL" id="QAV17569.1"/>
    </source>
</evidence>
<dbReference type="GO" id="GO:0016810">
    <property type="term" value="F:hydrolase activity, acting on carbon-nitrogen (but not peptide) bonds"/>
    <property type="evidence" value="ECO:0007669"/>
    <property type="project" value="InterPro"/>
</dbReference>
<protein>
    <submittedName>
        <fullName evidence="2">NUDIX hydrolase N-terminal domain-containing protein</fullName>
    </submittedName>
    <submittedName>
        <fullName evidence="3">Polysaccharide deacetylase</fullName>
    </submittedName>
</protein>
<reference evidence="3 4" key="1">
    <citation type="submission" date="2018-01" db="EMBL/GenBank/DDBJ databases">
        <title>The whole genome sequencing and assembly of Paenibacillus chitinolyticus KCCM 41400 strain.</title>
        <authorList>
            <person name="Kim J.-Y."/>
            <person name="Park M.-K."/>
            <person name="Lee Y.-J."/>
            <person name="Yi H."/>
            <person name="Bahn Y.-S."/>
            <person name="Kim J.F."/>
            <person name="Lee D.-W."/>
        </authorList>
    </citation>
    <scope>NUCLEOTIDE SEQUENCE [LARGE SCALE GENOMIC DNA]</scope>
    <source>
        <strain evidence="3 4">KCCM 41400</strain>
    </source>
</reference>
<dbReference type="InterPro" id="IPR059176">
    <property type="entry name" value="UDP-X_N"/>
</dbReference>
<keyword evidence="2" id="KW-0378">Hydrolase</keyword>
<dbReference type="EMBL" id="JAMDMJ010000008">
    <property type="protein sequence ID" value="MCY9595819.1"/>
    <property type="molecule type" value="Genomic_DNA"/>
</dbReference>
<dbReference type="PANTHER" id="PTHR10587">
    <property type="entry name" value="GLYCOSYL TRANSFERASE-RELATED"/>
    <property type="match status" value="1"/>
</dbReference>
<name>A0A410WT46_9BACL</name>
<dbReference type="SUPFAM" id="SSF88713">
    <property type="entry name" value="Glycoside hydrolase/deacetylase"/>
    <property type="match status" value="1"/>
</dbReference>
<dbReference type="Pfam" id="PF12535">
    <property type="entry name" value="Nudix_N"/>
    <property type="match status" value="1"/>
</dbReference>
<dbReference type="KEGG" id="pchi:PC41400_07785"/>
<dbReference type="InterPro" id="IPR002509">
    <property type="entry name" value="NODB_dom"/>
</dbReference>
<dbReference type="InterPro" id="IPR050248">
    <property type="entry name" value="Polysacc_deacetylase_ArnD"/>
</dbReference>
<dbReference type="AlphaFoldDB" id="A0A410WT46"/>
<proteinExistence type="predicted"/>
<sequence>MEANKIVDWAHYIFVSAKAGLTYASDSCDLKRYEVIKGVAQEMLSLYTEPHEDLPRRVPNGENKIYLTFDDGPDPVYTPQILDLLKKYGITSTFFLMGERVRKHPHIVKRIVDEGHAIGNHTYTHPFMILLNEKELNEELSLTDEAIRDAVGFAPVLFRPPYGLLNQGTIDLLRARGYEIMMWSEELEMYDWSFPGVDNMVRLIEEKTESGSMILLHDGGGTREETVRTLDKVIPLLLERGFHFAADYLEQSGNEHGRTAAETVR</sequence>
<dbReference type="GO" id="GO:0005975">
    <property type="term" value="P:carbohydrate metabolic process"/>
    <property type="evidence" value="ECO:0007669"/>
    <property type="project" value="InterPro"/>
</dbReference>
<accession>A0A410WT46</accession>
<dbReference type="GeneID" id="95374712"/>
<dbReference type="EMBL" id="CP026520">
    <property type="protein sequence ID" value="QAV17569.1"/>
    <property type="molecule type" value="Genomic_DNA"/>
</dbReference>
<evidence type="ECO:0000313" key="5">
    <source>
        <dbReference type="Proteomes" id="UP001527202"/>
    </source>
</evidence>
<dbReference type="Proteomes" id="UP001527202">
    <property type="component" value="Unassembled WGS sequence"/>
</dbReference>
<dbReference type="InterPro" id="IPR011330">
    <property type="entry name" value="Glyco_hydro/deAcase_b/a-brl"/>
</dbReference>
<dbReference type="Pfam" id="PF01522">
    <property type="entry name" value="Polysacc_deac_1"/>
    <property type="match status" value="1"/>
</dbReference>
<keyword evidence="5" id="KW-1185">Reference proteome</keyword>
<evidence type="ECO:0000313" key="2">
    <source>
        <dbReference type="EMBL" id="MCY9595819.1"/>
    </source>
</evidence>
<dbReference type="Proteomes" id="UP000288943">
    <property type="component" value="Chromosome"/>
</dbReference>
<feature type="domain" description="NodB homology" evidence="1">
    <location>
        <begin position="63"/>
        <end position="245"/>
    </location>
</feature>
<dbReference type="RefSeq" id="WP_042229182.1">
    <property type="nucleotide sequence ID" value="NZ_CP026520.1"/>
</dbReference>
<organism evidence="3 4">
    <name type="scientific">Paenibacillus chitinolyticus</name>
    <dbReference type="NCBI Taxonomy" id="79263"/>
    <lineage>
        <taxon>Bacteria</taxon>
        <taxon>Bacillati</taxon>
        <taxon>Bacillota</taxon>
        <taxon>Bacilli</taxon>
        <taxon>Bacillales</taxon>
        <taxon>Paenibacillaceae</taxon>
        <taxon>Paenibacillus</taxon>
    </lineage>
</organism>
<evidence type="ECO:0000313" key="4">
    <source>
        <dbReference type="Proteomes" id="UP000288943"/>
    </source>
</evidence>